<evidence type="ECO:0000313" key="2">
    <source>
        <dbReference type="EMBL" id="SHL72175.1"/>
    </source>
</evidence>
<keyword evidence="4" id="KW-1185">Reference proteome</keyword>
<dbReference type="Proteomes" id="UP000184120">
    <property type="component" value="Unassembled WGS sequence"/>
</dbReference>
<reference evidence="4" key="4">
    <citation type="journal article" date="2019" name="Int. J. Syst. Evol. Microbiol.">
        <title>The Global Catalogue of Microorganisms (GCM) 10K type strain sequencing project: providing services to taxonomists for standard genome sequencing and annotation.</title>
        <authorList>
            <consortium name="The Broad Institute Genomics Platform"/>
            <consortium name="The Broad Institute Genome Sequencing Center for Infectious Disease"/>
            <person name="Wu L."/>
            <person name="Ma J."/>
        </authorList>
    </citation>
    <scope>NUCLEOTIDE SEQUENCE [LARGE SCALE GENOMIC DNA]</scope>
    <source>
        <strain evidence="4">CGMCC 1.12707</strain>
    </source>
</reference>
<protein>
    <submittedName>
        <fullName evidence="2">Uncharacterized protein</fullName>
    </submittedName>
</protein>
<proteinExistence type="predicted"/>
<dbReference type="STRING" id="1434701.SAMN05443634_11613"/>
<reference evidence="3" key="2">
    <citation type="submission" date="2016-11" db="EMBL/GenBank/DDBJ databases">
        <authorList>
            <person name="Varghese N."/>
            <person name="Submissions S."/>
        </authorList>
    </citation>
    <scope>NUCLEOTIDE SEQUENCE [LARGE SCALE GENOMIC DNA]</scope>
    <source>
        <strain evidence="3">DSM 27989</strain>
    </source>
</reference>
<dbReference type="PROSITE" id="PS51257">
    <property type="entry name" value="PROKAR_LIPOPROTEIN"/>
    <property type="match status" value="1"/>
</dbReference>
<dbReference type="EMBL" id="FRBH01000016">
    <property type="protein sequence ID" value="SHL72175.1"/>
    <property type="molecule type" value="Genomic_DNA"/>
</dbReference>
<gene>
    <name evidence="1" type="ORF">GCM10010984_30910</name>
    <name evidence="2" type="ORF">SAMN05443634_11613</name>
</gene>
<name>A0A1M7CYC4_9FLAO</name>
<reference evidence="1" key="5">
    <citation type="submission" date="2024-05" db="EMBL/GenBank/DDBJ databases">
        <authorList>
            <person name="Sun Q."/>
            <person name="Zhou Y."/>
        </authorList>
    </citation>
    <scope>NUCLEOTIDE SEQUENCE</scope>
    <source>
        <strain evidence="1">CGMCC 1.12707</strain>
    </source>
</reference>
<dbReference type="Proteomes" id="UP000650994">
    <property type="component" value="Unassembled WGS sequence"/>
</dbReference>
<reference evidence="1" key="1">
    <citation type="journal article" date="2014" name="Int. J. Syst. Evol. Microbiol.">
        <title>Complete genome of a new Firmicutes species belonging to the dominant human colonic microbiota ('Ruminococcus bicirculans') reveals two chromosomes and a selective capacity to utilize plant glucans.</title>
        <authorList>
            <consortium name="NISC Comparative Sequencing Program"/>
            <person name="Wegmann U."/>
            <person name="Louis P."/>
            <person name="Goesmann A."/>
            <person name="Henrissat B."/>
            <person name="Duncan S.H."/>
            <person name="Flint H.J."/>
        </authorList>
    </citation>
    <scope>NUCLEOTIDE SEQUENCE</scope>
    <source>
        <strain evidence="1">CGMCC 1.12707</strain>
    </source>
</reference>
<dbReference type="AlphaFoldDB" id="A0A1M7CYC4"/>
<dbReference type="OrthoDB" id="1454299at2"/>
<dbReference type="EMBL" id="BMFL01000042">
    <property type="protein sequence ID" value="GGF11748.1"/>
    <property type="molecule type" value="Genomic_DNA"/>
</dbReference>
<sequence>MENIYRLILLFIFLSSCNSTCAHKNIEVSELLSIAAEKKSIDYCKLLNSALSGNEDSIKEISLLEFDDAVGYDHGSVIVDLILEIGEEKYLRSIFMISKEEKYLINSYLDVGLIYGNNPKVDKKDLKKYLS</sequence>
<reference evidence="2" key="3">
    <citation type="submission" date="2016-11" db="EMBL/GenBank/DDBJ databases">
        <authorList>
            <person name="Jaros S."/>
            <person name="Januszkiewicz K."/>
            <person name="Wedrychowicz H."/>
        </authorList>
    </citation>
    <scope>NUCLEOTIDE SEQUENCE [LARGE SCALE GENOMIC DNA]</scope>
    <source>
        <strain evidence="2">DSM 27989</strain>
    </source>
</reference>
<organism evidence="2 3">
    <name type="scientific">Chishuiella changwenlii</name>
    <dbReference type="NCBI Taxonomy" id="1434701"/>
    <lineage>
        <taxon>Bacteria</taxon>
        <taxon>Pseudomonadati</taxon>
        <taxon>Bacteroidota</taxon>
        <taxon>Flavobacteriia</taxon>
        <taxon>Flavobacteriales</taxon>
        <taxon>Weeksellaceae</taxon>
        <taxon>Chishuiella</taxon>
    </lineage>
</organism>
<dbReference type="RefSeq" id="WP_072934055.1">
    <property type="nucleotide sequence ID" value="NZ_BMFL01000042.1"/>
</dbReference>
<evidence type="ECO:0000313" key="3">
    <source>
        <dbReference type="Proteomes" id="UP000184120"/>
    </source>
</evidence>
<evidence type="ECO:0000313" key="4">
    <source>
        <dbReference type="Proteomes" id="UP000650994"/>
    </source>
</evidence>
<accession>A0A1M7CYC4</accession>
<evidence type="ECO:0000313" key="1">
    <source>
        <dbReference type="EMBL" id="GGF11748.1"/>
    </source>
</evidence>